<keyword evidence="4" id="KW-1185">Reference proteome</keyword>
<proteinExistence type="inferred from homology"/>
<dbReference type="Pfam" id="PF02274">
    <property type="entry name" value="ADI"/>
    <property type="match status" value="1"/>
</dbReference>
<gene>
    <name evidence="3" type="ORF">GNZ21_02750</name>
</gene>
<dbReference type="Gene3D" id="1.10.3930.10">
    <property type="entry name" value="Arginine deiminase"/>
    <property type="match status" value="1"/>
</dbReference>
<keyword evidence="2 3" id="KW-0378">Hydrolase</keyword>
<dbReference type="PANTHER" id="PTHR47271">
    <property type="entry name" value="ARGININE DEIMINASE"/>
    <property type="match status" value="1"/>
</dbReference>
<dbReference type="RefSeq" id="WP_232532641.1">
    <property type="nucleotide sequence ID" value="NZ_WRPM01000020.1"/>
</dbReference>
<dbReference type="Proteomes" id="UP000460157">
    <property type="component" value="Unassembled WGS sequence"/>
</dbReference>
<dbReference type="InterPro" id="IPR003876">
    <property type="entry name" value="Arg_deiminase"/>
</dbReference>
<dbReference type="GO" id="GO:0019546">
    <property type="term" value="P:L-arginine deiminase pathway"/>
    <property type="evidence" value="ECO:0007669"/>
    <property type="project" value="TreeGrafter"/>
</dbReference>
<dbReference type="EC" id="3.5.3.6" evidence="3"/>
<dbReference type="GO" id="GO:0016990">
    <property type="term" value="F:arginine deiminase activity"/>
    <property type="evidence" value="ECO:0007669"/>
    <property type="project" value="UniProtKB-EC"/>
</dbReference>
<dbReference type="AlphaFoldDB" id="A0A7K1UFP1"/>
<evidence type="ECO:0000313" key="3">
    <source>
        <dbReference type="EMBL" id="MVT25288.1"/>
    </source>
</evidence>
<evidence type="ECO:0000256" key="1">
    <source>
        <dbReference type="ARBA" id="ARBA00010206"/>
    </source>
</evidence>
<organism evidence="3 4">
    <name type="scientific">Nesterenkonia alkaliphila</name>
    <dbReference type="NCBI Taxonomy" id="1463631"/>
    <lineage>
        <taxon>Bacteria</taxon>
        <taxon>Bacillati</taxon>
        <taxon>Actinomycetota</taxon>
        <taxon>Actinomycetes</taxon>
        <taxon>Micrococcales</taxon>
        <taxon>Micrococcaceae</taxon>
        <taxon>Nesterenkonia</taxon>
    </lineage>
</organism>
<name>A0A7K1UFP1_9MICC</name>
<comment type="caution">
    <text evidence="3">The sequence shown here is derived from an EMBL/GenBank/DDBJ whole genome shotgun (WGS) entry which is preliminary data.</text>
</comment>
<reference evidence="3 4" key="1">
    <citation type="submission" date="2019-12" db="EMBL/GenBank/DDBJ databases">
        <title>Nesterenkonia muleiensis sp. nov., a novel actinobacterium isolated from sap of Populus euphratica.</title>
        <authorList>
            <person name="Wang R."/>
        </authorList>
    </citation>
    <scope>NUCLEOTIDE SEQUENCE [LARGE SCALE GENOMIC DNA]</scope>
    <source>
        <strain evidence="3 4">F10</strain>
    </source>
</reference>
<dbReference type="Gene3D" id="3.75.10.10">
    <property type="entry name" value="L-arginine/glycine Amidinotransferase, Chain A"/>
    <property type="match status" value="1"/>
</dbReference>
<protein>
    <submittedName>
        <fullName evidence="3">Arginine deiminase</fullName>
        <ecNumber evidence="3">3.5.3.6</ecNumber>
    </submittedName>
</protein>
<dbReference type="PANTHER" id="PTHR47271:SF2">
    <property type="entry name" value="ARGININE DEIMINASE"/>
    <property type="match status" value="1"/>
</dbReference>
<evidence type="ECO:0000313" key="4">
    <source>
        <dbReference type="Proteomes" id="UP000460157"/>
    </source>
</evidence>
<comment type="similarity">
    <text evidence="1">Belongs to the arginine deiminase family.</text>
</comment>
<dbReference type="EMBL" id="WRPM01000020">
    <property type="protein sequence ID" value="MVT25288.1"/>
    <property type="molecule type" value="Genomic_DNA"/>
</dbReference>
<dbReference type="PRINTS" id="PR01466">
    <property type="entry name" value="ARGDEIMINASE"/>
</dbReference>
<dbReference type="SUPFAM" id="SSF55909">
    <property type="entry name" value="Pentein"/>
    <property type="match status" value="1"/>
</dbReference>
<evidence type="ECO:0000256" key="2">
    <source>
        <dbReference type="ARBA" id="ARBA00022801"/>
    </source>
</evidence>
<accession>A0A7K1UFP1</accession>
<feature type="non-terminal residue" evidence="3">
    <location>
        <position position="213"/>
    </location>
</feature>
<sequence>MAPKLEVNSEVGPLREVIVHRPGLELERLTPSNREDFLFDDVLWVKNARLEHDAFVDALRQHGVVVHLLEDLLTETVALAPAKKHILDTILDDRVHGPDLVEPLRDLFEQMDPASLVEHLIAGISKREVLEKMQGGSSMVLRSLGIDDFVLPPLPNHFFARDASAWIYDGVTVNSMRKKARKRETINYEAVYGLFTVERGVPVGGGSCGVGVS</sequence>